<dbReference type="GO" id="GO:0055085">
    <property type="term" value="P:transmembrane transport"/>
    <property type="evidence" value="ECO:0007669"/>
    <property type="project" value="InterPro"/>
</dbReference>
<dbReference type="Pfam" id="PF03544">
    <property type="entry name" value="TonB_C"/>
    <property type="match status" value="1"/>
</dbReference>
<dbReference type="OrthoDB" id="9812355at2"/>
<dbReference type="AlphaFoldDB" id="A0A2D0NGC6"/>
<protein>
    <recommendedName>
        <fullName evidence="1">TonB C-terminal domain-containing protein</fullName>
    </recommendedName>
</protein>
<dbReference type="InterPro" id="IPR037682">
    <property type="entry name" value="TonB_C"/>
</dbReference>
<keyword evidence="3" id="KW-1185">Reference proteome</keyword>
<evidence type="ECO:0000313" key="3">
    <source>
        <dbReference type="Proteomes" id="UP000223913"/>
    </source>
</evidence>
<accession>A0A2D0NGC6</accession>
<sequence>MRRIWCFCLLWGLIGLNCQKEHWVPASGTTIKEVTPAPFFGNGPSPEAACILPIEEMPYALVCHQLETRSERRQCSDLVLKNIIRKNLQYPPDAADYEGVVFVSLIIRKDGSRGEARIRRGGPASINQEALRLAELFPSFHPGSFMRHPADVELNIPIRFPQQ</sequence>
<comment type="caution">
    <text evidence="2">The sequence shown here is derived from an EMBL/GenBank/DDBJ whole genome shotgun (WGS) entry which is preliminary data.</text>
</comment>
<proteinExistence type="predicted"/>
<dbReference type="EMBL" id="PDUD01000010">
    <property type="protein sequence ID" value="PHN07440.1"/>
    <property type="molecule type" value="Genomic_DNA"/>
</dbReference>
<evidence type="ECO:0000259" key="1">
    <source>
        <dbReference type="Pfam" id="PF03544"/>
    </source>
</evidence>
<dbReference type="Gene3D" id="3.30.1150.10">
    <property type="match status" value="1"/>
</dbReference>
<dbReference type="SUPFAM" id="SSF74653">
    <property type="entry name" value="TolA/TonB C-terminal domain"/>
    <property type="match status" value="1"/>
</dbReference>
<name>A0A2D0NGC6_FLAN2</name>
<organism evidence="2 3">
    <name type="scientific">Flavilitoribacter nigricans (strain ATCC 23147 / DSM 23189 / NBRC 102662 / NCIMB 1420 / SS-2)</name>
    <name type="common">Lewinella nigricans</name>
    <dbReference type="NCBI Taxonomy" id="1122177"/>
    <lineage>
        <taxon>Bacteria</taxon>
        <taxon>Pseudomonadati</taxon>
        <taxon>Bacteroidota</taxon>
        <taxon>Saprospiria</taxon>
        <taxon>Saprospirales</taxon>
        <taxon>Lewinellaceae</taxon>
        <taxon>Flavilitoribacter</taxon>
    </lineage>
</organism>
<gene>
    <name evidence="2" type="ORF">CRP01_07380</name>
</gene>
<reference evidence="2 3" key="1">
    <citation type="submission" date="2017-10" db="EMBL/GenBank/DDBJ databases">
        <title>The draft genome sequence of Lewinella nigricans NBRC 102662.</title>
        <authorList>
            <person name="Wang K."/>
        </authorList>
    </citation>
    <scope>NUCLEOTIDE SEQUENCE [LARGE SCALE GENOMIC DNA]</scope>
    <source>
        <strain evidence="2 3">NBRC 102662</strain>
    </source>
</reference>
<evidence type="ECO:0000313" key="2">
    <source>
        <dbReference type="EMBL" id="PHN07440.1"/>
    </source>
</evidence>
<feature type="domain" description="TonB C-terminal" evidence="1">
    <location>
        <begin position="87"/>
        <end position="160"/>
    </location>
</feature>
<dbReference type="Proteomes" id="UP000223913">
    <property type="component" value="Unassembled WGS sequence"/>
</dbReference>